<dbReference type="Pfam" id="PF01138">
    <property type="entry name" value="RNase_PH"/>
    <property type="match status" value="1"/>
</dbReference>
<feature type="binding site" evidence="6">
    <location>
        <begin position="118"/>
        <end position="120"/>
    </location>
    <ligand>
        <name>phosphate</name>
        <dbReference type="ChEBI" id="CHEBI:43474"/>
        <note>substrate</note>
    </ligand>
</feature>
<dbReference type="AlphaFoldDB" id="A0A518FZR5"/>
<dbReference type="InterPro" id="IPR027408">
    <property type="entry name" value="PNPase/RNase_PH_dom_sf"/>
</dbReference>
<reference evidence="9 10" key="1">
    <citation type="submission" date="2019-02" db="EMBL/GenBank/DDBJ databases">
        <title>Deep-cultivation of Planctomycetes and their phenomic and genomic characterization uncovers novel biology.</title>
        <authorList>
            <person name="Wiegand S."/>
            <person name="Jogler M."/>
            <person name="Boedeker C."/>
            <person name="Pinto D."/>
            <person name="Vollmers J."/>
            <person name="Rivas-Marin E."/>
            <person name="Kohn T."/>
            <person name="Peeters S.H."/>
            <person name="Heuer A."/>
            <person name="Rast P."/>
            <person name="Oberbeckmann S."/>
            <person name="Bunk B."/>
            <person name="Jeske O."/>
            <person name="Meyerdierks A."/>
            <person name="Storesund J.E."/>
            <person name="Kallscheuer N."/>
            <person name="Luecker S."/>
            <person name="Lage O.M."/>
            <person name="Pohl T."/>
            <person name="Merkel B.J."/>
            <person name="Hornburger P."/>
            <person name="Mueller R.-W."/>
            <person name="Bruemmer F."/>
            <person name="Labrenz M."/>
            <person name="Spormann A.M."/>
            <person name="Op den Camp H."/>
            <person name="Overmann J."/>
            <person name="Amann R."/>
            <person name="Jetten M.S.M."/>
            <person name="Mascher T."/>
            <person name="Medema M.H."/>
            <person name="Devos D.P."/>
            <person name="Kaster A.-K."/>
            <person name="Ovreas L."/>
            <person name="Rohde M."/>
            <person name="Galperin M.Y."/>
            <person name="Jogler C."/>
        </authorList>
    </citation>
    <scope>NUCLEOTIDE SEQUENCE [LARGE SCALE GENOMIC DNA]</scope>
    <source>
        <strain evidence="9 10">Q31a</strain>
    </source>
</reference>
<dbReference type="PANTHER" id="PTHR11953">
    <property type="entry name" value="EXOSOME COMPLEX COMPONENT"/>
    <property type="match status" value="1"/>
</dbReference>
<protein>
    <recommendedName>
        <fullName evidence="6">Ribonuclease PH</fullName>
        <shortName evidence="6">RNase PH</shortName>
        <ecNumber evidence="6">2.7.7.56</ecNumber>
    </recommendedName>
    <alternativeName>
        <fullName evidence="6">tRNA nucleotidyltransferase</fullName>
    </alternativeName>
</protein>
<evidence type="ECO:0000259" key="8">
    <source>
        <dbReference type="Pfam" id="PF03725"/>
    </source>
</evidence>
<dbReference type="InterPro" id="IPR018336">
    <property type="entry name" value="RNase_PH_CS"/>
</dbReference>
<evidence type="ECO:0000256" key="2">
    <source>
        <dbReference type="ARBA" id="ARBA00022552"/>
    </source>
</evidence>
<dbReference type="SUPFAM" id="SSF55666">
    <property type="entry name" value="Ribonuclease PH domain 2-like"/>
    <property type="match status" value="1"/>
</dbReference>
<feature type="binding site" evidence="6">
    <location>
        <position position="80"/>
    </location>
    <ligand>
        <name>phosphate</name>
        <dbReference type="ChEBI" id="CHEBI:43474"/>
        <note>substrate</note>
    </ligand>
</feature>
<dbReference type="PROSITE" id="PS01277">
    <property type="entry name" value="RIBONUCLEASE_PH"/>
    <property type="match status" value="1"/>
</dbReference>
<dbReference type="CDD" id="cd11362">
    <property type="entry name" value="RNase_PH_bact"/>
    <property type="match status" value="1"/>
</dbReference>
<keyword evidence="10" id="KW-1185">Reference proteome</keyword>
<name>A0A518FZR5_9BACT</name>
<dbReference type="InterPro" id="IPR001247">
    <property type="entry name" value="ExoRNase_PH_dom1"/>
</dbReference>
<dbReference type="Pfam" id="PF03725">
    <property type="entry name" value="RNase_PH_C"/>
    <property type="match status" value="1"/>
</dbReference>
<evidence type="ECO:0000256" key="3">
    <source>
        <dbReference type="ARBA" id="ARBA00022555"/>
    </source>
</evidence>
<dbReference type="NCBIfam" id="TIGR01966">
    <property type="entry name" value="RNasePH"/>
    <property type="match status" value="1"/>
</dbReference>
<keyword evidence="2 6" id="KW-0698">rRNA processing</keyword>
<keyword evidence="6 9" id="KW-0548">Nucleotidyltransferase</keyword>
<keyword evidence="3 6" id="KW-0820">tRNA-binding</keyword>
<keyword evidence="5" id="KW-0694">RNA-binding</keyword>
<dbReference type="InterPro" id="IPR020568">
    <property type="entry name" value="Ribosomal_Su5_D2-typ_SF"/>
</dbReference>
<dbReference type="GO" id="GO:0016075">
    <property type="term" value="P:rRNA catabolic process"/>
    <property type="evidence" value="ECO:0007669"/>
    <property type="project" value="UniProtKB-UniRule"/>
</dbReference>
<evidence type="ECO:0000256" key="6">
    <source>
        <dbReference type="HAMAP-Rule" id="MF_00564"/>
    </source>
</evidence>
<evidence type="ECO:0000313" key="10">
    <source>
        <dbReference type="Proteomes" id="UP000318017"/>
    </source>
</evidence>
<dbReference type="SUPFAM" id="SSF54211">
    <property type="entry name" value="Ribosomal protein S5 domain 2-like"/>
    <property type="match status" value="1"/>
</dbReference>
<organism evidence="9 10">
    <name type="scientific">Aureliella helgolandensis</name>
    <dbReference type="NCBI Taxonomy" id="2527968"/>
    <lineage>
        <taxon>Bacteria</taxon>
        <taxon>Pseudomonadati</taxon>
        <taxon>Planctomycetota</taxon>
        <taxon>Planctomycetia</taxon>
        <taxon>Pirellulales</taxon>
        <taxon>Pirellulaceae</taxon>
        <taxon>Aureliella</taxon>
    </lineage>
</organism>
<dbReference type="EC" id="2.7.7.56" evidence="6"/>
<dbReference type="Proteomes" id="UP000318017">
    <property type="component" value="Chromosome"/>
</dbReference>
<dbReference type="RefSeq" id="WP_145072567.1">
    <property type="nucleotide sequence ID" value="NZ_CP036298.1"/>
</dbReference>
<dbReference type="GO" id="GO:0000175">
    <property type="term" value="F:3'-5'-RNA exonuclease activity"/>
    <property type="evidence" value="ECO:0007669"/>
    <property type="project" value="UniProtKB-UniRule"/>
</dbReference>
<comment type="catalytic activity">
    <reaction evidence="6">
        <text>tRNA(n+1) + phosphate = tRNA(n) + a ribonucleoside 5'-diphosphate</text>
        <dbReference type="Rhea" id="RHEA:10628"/>
        <dbReference type="Rhea" id="RHEA-COMP:17343"/>
        <dbReference type="Rhea" id="RHEA-COMP:17344"/>
        <dbReference type="ChEBI" id="CHEBI:43474"/>
        <dbReference type="ChEBI" id="CHEBI:57930"/>
        <dbReference type="ChEBI" id="CHEBI:173114"/>
        <dbReference type="EC" id="2.7.7.56"/>
    </reaction>
</comment>
<feature type="domain" description="Exoribonuclease phosphorolytic" evidence="8">
    <location>
        <begin position="152"/>
        <end position="217"/>
    </location>
</feature>
<dbReference type="InterPro" id="IPR002381">
    <property type="entry name" value="RNase_PH_bac-type"/>
</dbReference>
<dbReference type="EMBL" id="CP036298">
    <property type="protein sequence ID" value="QDV21849.1"/>
    <property type="molecule type" value="Genomic_DNA"/>
</dbReference>
<dbReference type="InterPro" id="IPR050080">
    <property type="entry name" value="RNase_PH"/>
</dbReference>
<dbReference type="HAMAP" id="MF_00564">
    <property type="entry name" value="RNase_PH"/>
    <property type="match status" value="1"/>
</dbReference>
<dbReference type="GO" id="GO:0008033">
    <property type="term" value="P:tRNA processing"/>
    <property type="evidence" value="ECO:0007669"/>
    <property type="project" value="UniProtKB-UniRule"/>
</dbReference>
<dbReference type="InterPro" id="IPR015847">
    <property type="entry name" value="ExoRNase_PH_dom2"/>
</dbReference>
<comment type="similarity">
    <text evidence="1 6">Belongs to the RNase PH family.</text>
</comment>
<dbReference type="KEGG" id="ahel:Q31a_01280"/>
<dbReference type="FunFam" id="3.30.230.70:FF:000003">
    <property type="entry name" value="Ribonuclease PH"/>
    <property type="match status" value="1"/>
</dbReference>
<dbReference type="OrthoDB" id="9807456at2"/>
<dbReference type="GO" id="GO:0031125">
    <property type="term" value="P:rRNA 3'-end processing"/>
    <property type="evidence" value="ECO:0007669"/>
    <property type="project" value="UniProtKB-ARBA"/>
</dbReference>
<accession>A0A518FZR5</accession>
<gene>
    <name evidence="6 9" type="primary">rph</name>
    <name evidence="9" type="ORF">Q31a_01280</name>
</gene>
<keyword evidence="6 9" id="KW-0808">Transferase</keyword>
<dbReference type="GO" id="GO:0009022">
    <property type="term" value="F:tRNA nucleotidyltransferase activity"/>
    <property type="evidence" value="ECO:0007669"/>
    <property type="project" value="UniProtKB-UniRule"/>
</dbReference>
<dbReference type="InterPro" id="IPR036345">
    <property type="entry name" value="ExoRNase_PH_dom2_sf"/>
</dbReference>
<dbReference type="GO" id="GO:0000049">
    <property type="term" value="F:tRNA binding"/>
    <property type="evidence" value="ECO:0007669"/>
    <property type="project" value="UniProtKB-UniRule"/>
</dbReference>
<evidence type="ECO:0000259" key="7">
    <source>
        <dbReference type="Pfam" id="PF01138"/>
    </source>
</evidence>
<keyword evidence="4 6" id="KW-0819">tRNA processing</keyword>
<comment type="subunit">
    <text evidence="6">Homohexameric ring arranged as a trimer of dimers.</text>
</comment>
<evidence type="ECO:0000313" key="9">
    <source>
        <dbReference type="EMBL" id="QDV21849.1"/>
    </source>
</evidence>
<dbReference type="Gene3D" id="3.30.230.70">
    <property type="entry name" value="GHMP Kinase, N-terminal domain"/>
    <property type="match status" value="1"/>
</dbReference>
<dbReference type="PANTHER" id="PTHR11953:SF0">
    <property type="entry name" value="EXOSOME COMPLEX COMPONENT RRP41"/>
    <property type="match status" value="1"/>
</dbReference>
<comment type="function">
    <text evidence="6">Phosphorolytic 3'-5' exoribonuclease that plays an important role in tRNA 3'-end maturation. Removes nucleotide residues following the 3'-CCA terminus of tRNAs; can also add nucleotides to the ends of RNA molecules by using nucleoside diphosphates as substrates, but this may not be physiologically important. Probably plays a role in initiation of 16S rRNA degradation (leading to ribosome degradation) during starvation.</text>
</comment>
<sequence length="237" mass="25817">MSTQSIRPVKVKRKYTRSSPGSVLYQSGDTIVLCTASIEDGVPPWLAGSGKGWVTAEYNMLPHSTNRRKRRDRDGKVDGRTTEIQRLIGRSLRAVVDLERLGERMVTVDCDVLQADGGTRTASITGGFLALADALYPEFRKTPPAEHPLRDSIAAISVGIVNGKPTLDLDYEKDFAAAVDMNVVMTGKGQFVEIQGTGEEATFDDDELAALIKLAKAGIKQLTKIQQESLGKQWPLA</sequence>
<evidence type="ECO:0000256" key="5">
    <source>
        <dbReference type="ARBA" id="ARBA00022884"/>
    </source>
</evidence>
<evidence type="ECO:0000256" key="4">
    <source>
        <dbReference type="ARBA" id="ARBA00022694"/>
    </source>
</evidence>
<proteinExistence type="inferred from homology"/>
<evidence type="ECO:0000256" key="1">
    <source>
        <dbReference type="ARBA" id="ARBA00006678"/>
    </source>
</evidence>
<feature type="domain" description="Exoribonuclease phosphorolytic" evidence="7">
    <location>
        <begin position="6"/>
        <end position="135"/>
    </location>
</feature>